<reference evidence="18 19" key="1">
    <citation type="submission" date="2017-03" db="EMBL/GenBank/DDBJ databases">
        <title>Genome of the blue death feigning beetle - Asbolus verrucosus.</title>
        <authorList>
            <person name="Rider S.D."/>
        </authorList>
    </citation>
    <scope>NUCLEOTIDE SEQUENCE [LARGE SCALE GENOMIC DNA]</scope>
    <source>
        <strain evidence="18">Butters</strain>
        <tissue evidence="18">Head and leg muscle</tissue>
    </source>
</reference>
<dbReference type="SUPFAM" id="SSF51011">
    <property type="entry name" value="Glycosyl hydrolase domain"/>
    <property type="match status" value="1"/>
</dbReference>
<evidence type="ECO:0000313" key="19">
    <source>
        <dbReference type="Proteomes" id="UP000292052"/>
    </source>
</evidence>
<comment type="catalytic activity">
    <reaction evidence="1 15">
        <text>Endohydrolysis of (1-&gt;4)-alpha-D-glucosidic linkages in polysaccharides containing three or more (1-&gt;4)-alpha-linked D-glucose units.</text>
        <dbReference type="EC" id="3.2.1.1"/>
    </reaction>
</comment>
<keyword evidence="13 15" id="KW-0326">Glycosidase</keyword>
<evidence type="ECO:0000256" key="15">
    <source>
        <dbReference type="RuleBase" id="RU361134"/>
    </source>
</evidence>
<dbReference type="PRINTS" id="PR00110">
    <property type="entry name" value="ALPHAAMYLASE"/>
</dbReference>
<dbReference type="InterPro" id="IPR006047">
    <property type="entry name" value="GH13_cat_dom"/>
</dbReference>
<gene>
    <name evidence="18" type="ORF">BDFB_009357</name>
</gene>
<keyword evidence="9" id="KW-0106">Calcium</keyword>
<proteinExistence type="inferred from homology"/>
<evidence type="ECO:0000313" key="18">
    <source>
        <dbReference type="EMBL" id="RZC34112.1"/>
    </source>
</evidence>
<dbReference type="InterPro" id="IPR013780">
    <property type="entry name" value="Glyco_hydro_b"/>
</dbReference>
<evidence type="ECO:0000256" key="14">
    <source>
        <dbReference type="RuleBase" id="RU003615"/>
    </source>
</evidence>
<dbReference type="STRING" id="1661398.A0A482VMJ1"/>
<dbReference type="EC" id="3.2.1.1" evidence="6 15"/>
<dbReference type="GO" id="GO:0005975">
    <property type="term" value="P:carbohydrate metabolic process"/>
    <property type="evidence" value="ECO:0007669"/>
    <property type="project" value="InterPro"/>
</dbReference>
<keyword evidence="8 15" id="KW-0378">Hydrolase</keyword>
<dbReference type="Gene3D" id="3.20.20.80">
    <property type="entry name" value="Glycosidases"/>
    <property type="match status" value="1"/>
</dbReference>
<dbReference type="Pfam" id="PF02806">
    <property type="entry name" value="Alpha-amylase_C"/>
    <property type="match status" value="1"/>
</dbReference>
<evidence type="ECO:0000256" key="10">
    <source>
        <dbReference type="ARBA" id="ARBA00023157"/>
    </source>
</evidence>
<dbReference type="Pfam" id="PF00128">
    <property type="entry name" value="Alpha-amylase"/>
    <property type="match status" value="1"/>
</dbReference>
<dbReference type="InterPro" id="IPR006048">
    <property type="entry name" value="A-amylase/branching_C"/>
</dbReference>
<evidence type="ECO:0000256" key="13">
    <source>
        <dbReference type="ARBA" id="ARBA00023295"/>
    </source>
</evidence>
<evidence type="ECO:0000256" key="5">
    <source>
        <dbReference type="ARBA" id="ARBA00011245"/>
    </source>
</evidence>
<evidence type="ECO:0000259" key="16">
    <source>
        <dbReference type="SMART" id="SM00632"/>
    </source>
</evidence>
<dbReference type="AlphaFoldDB" id="A0A482VMJ1"/>
<comment type="cofactor">
    <cofactor evidence="2">
        <name>Ca(2+)</name>
        <dbReference type="ChEBI" id="CHEBI:29108"/>
    </cofactor>
</comment>
<keyword evidence="12 15" id="KW-0119">Carbohydrate metabolism</keyword>
<evidence type="ECO:0000256" key="7">
    <source>
        <dbReference type="ARBA" id="ARBA00022723"/>
    </source>
</evidence>
<dbReference type="SUPFAM" id="SSF51445">
    <property type="entry name" value="(Trans)glycosidases"/>
    <property type="match status" value="1"/>
</dbReference>
<evidence type="ECO:0000256" key="8">
    <source>
        <dbReference type="ARBA" id="ARBA00022801"/>
    </source>
</evidence>
<dbReference type="SMART" id="SM00632">
    <property type="entry name" value="Aamy_C"/>
    <property type="match status" value="1"/>
</dbReference>
<dbReference type="GO" id="GO:0046872">
    <property type="term" value="F:metal ion binding"/>
    <property type="evidence" value="ECO:0007669"/>
    <property type="project" value="UniProtKB-KW"/>
</dbReference>
<dbReference type="SMART" id="SM00642">
    <property type="entry name" value="Aamy"/>
    <property type="match status" value="1"/>
</dbReference>
<protein>
    <recommendedName>
        <fullName evidence="6 15">Alpha-amylase</fullName>
        <ecNumber evidence="6 15">3.2.1.1</ecNumber>
    </recommendedName>
</protein>
<dbReference type="Gene3D" id="2.60.40.1180">
    <property type="entry name" value="Golgi alpha-mannosidase II"/>
    <property type="match status" value="1"/>
</dbReference>
<dbReference type="InterPro" id="IPR031319">
    <property type="entry name" value="A-amylase_C"/>
</dbReference>
<feature type="non-terminal residue" evidence="18">
    <location>
        <position position="388"/>
    </location>
</feature>
<evidence type="ECO:0000256" key="2">
    <source>
        <dbReference type="ARBA" id="ARBA00001913"/>
    </source>
</evidence>
<feature type="domain" description="Alpha-amylase C-terminal" evidence="16">
    <location>
        <begin position="305"/>
        <end position="388"/>
    </location>
</feature>
<comment type="similarity">
    <text evidence="4 14">Belongs to the glycosyl hydrolase 13 family.</text>
</comment>
<keyword evidence="10" id="KW-1015">Disulfide bond</keyword>
<dbReference type="OrthoDB" id="550577at2759"/>
<evidence type="ECO:0000256" key="9">
    <source>
        <dbReference type="ARBA" id="ARBA00022837"/>
    </source>
</evidence>
<evidence type="ECO:0000256" key="4">
    <source>
        <dbReference type="ARBA" id="ARBA00008061"/>
    </source>
</evidence>
<evidence type="ECO:0000256" key="3">
    <source>
        <dbReference type="ARBA" id="ARBA00001923"/>
    </source>
</evidence>
<dbReference type="InterPro" id="IPR017853">
    <property type="entry name" value="GH"/>
</dbReference>
<dbReference type="GO" id="GO:0004556">
    <property type="term" value="F:alpha-amylase activity"/>
    <property type="evidence" value="ECO:0007669"/>
    <property type="project" value="UniProtKB-UniRule"/>
</dbReference>
<name>A0A482VMJ1_ASBVE</name>
<keyword evidence="11" id="KW-0868">Chloride</keyword>
<organism evidence="18 19">
    <name type="scientific">Asbolus verrucosus</name>
    <name type="common">Desert ironclad beetle</name>
    <dbReference type="NCBI Taxonomy" id="1661398"/>
    <lineage>
        <taxon>Eukaryota</taxon>
        <taxon>Metazoa</taxon>
        <taxon>Ecdysozoa</taxon>
        <taxon>Arthropoda</taxon>
        <taxon>Hexapoda</taxon>
        <taxon>Insecta</taxon>
        <taxon>Pterygota</taxon>
        <taxon>Neoptera</taxon>
        <taxon>Endopterygota</taxon>
        <taxon>Coleoptera</taxon>
        <taxon>Polyphaga</taxon>
        <taxon>Cucujiformia</taxon>
        <taxon>Tenebrionidae</taxon>
        <taxon>Pimeliinae</taxon>
        <taxon>Asbolus</taxon>
    </lineage>
</organism>
<dbReference type="PANTHER" id="PTHR43447">
    <property type="entry name" value="ALPHA-AMYLASE"/>
    <property type="match status" value="1"/>
</dbReference>
<comment type="cofactor">
    <cofactor evidence="3">
        <name>chloride</name>
        <dbReference type="ChEBI" id="CHEBI:17996"/>
    </cofactor>
</comment>
<evidence type="ECO:0000256" key="1">
    <source>
        <dbReference type="ARBA" id="ARBA00000548"/>
    </source>
</evidence>
<keyword evidence="7" id="KW-0479">Metal-binding</keyword>
<dbReference type="InterPro" id="IPR006046">
    <property type="entry name" value="Alpha_amylase"/>
</dbReference>
<accession>A0A482VMJ1</accession>
<dbReference type="Proteomes" id="UP000292052">
    <property type="component" value="Unassembled WGS sequence"/>
</dbReference>
<comment type="subunit">
    <text evidence="5">Monomer.</text>
</comment>
<evidence type="ECO:0000256" key="12">
    <source>
        <dbReference type="ARBA" id="ARBA00023277"/>
    </source>
</evidence>
<feature type="domain" description="Glycosyl hydrolase family 13 catalytic" evidence="17">
    <location>
        <begin position="2"/>
        <end position="296"/>
    </location>
</feature>
<sequence length="388" mass="43730">MEVFRIYADVVFNHMTARNGIGTAGSIANYHNQTFPSVPFHENDFHSPCIINNYQDPVNVRNCRLKSLLDLDQSIDNVREKIVEYLNYLISLGIAGFRIDAAKHMWPQDLEYIYLKLRNLNVKFGFASGSRPFIFQEVIDYGNFLQSLEYCQMIFVSGGEAVSKHEYTHLGSVVEFKFSYSLNNMFRGNDRLAALVNWGPEWELVQSQNAVGFIDNHDNQRADDGVTLTYKHAKRYKMAIAFMLGHPYGTTRIISRPPADADGNLISPGIKDDGTCSNGYVCEHRWRQIFNMVGFRNVVRDAAITNWWSDGNQQIAFCRGDKGFILFTNYGDVDRTFQTCLTSGIYCDIISGELKNGRCTGKSVCVGEGGLARVSLGALEEDGVLAIH</sequence>
<dbReference type="EMBL" id="QDEB01082901">
    <property type="protein sequence ID" value="RZC34112.1"/>
    <property type="molecule type" value="Genomic_DNA"/>
</dbReference>
<evidence type="ECO:0000256" key="6">
    <source>
        <dbReference type="ARBA" id="ARBA00012595"/>
    </source>
</evidence>
<evidence type="ECO:0000256" key="11">
    <source>
        <dbReference type="ARBA" id="ARBA00023214"/>
    </source>
</evidence>
<keyword evidence="19" id="KW-1185">Reference proteome</keyword>
<evidence type="ECO:0000259" key="17">
    <source>
        <dbReference type="SMART" id="SM00642"/>
    </source>
</evidence>
<comment type="caution">
    <text evidence="18">The sequence shown here is derived from an EMBL/GenBank/DDBJ whole genome shotgun (WGS) entry which is preliminary data.</text>
</comment>